<dbReference type="Proteomes" id="UP000269883">
    <property type="component" value="Chromosome"/>
</dbReference>
<keyword evidence="1" id="KW-0472">Membrane</keyword>
<proteinExistence type="predicted"/>
<evidence type="ECO:0008006" key="4">
    <source>
        <dbReference type="Google" id="ProtNLM"/>
    </source>
</evidence>
<accession>A0A2Z6B2P1</accession>
<feature type="transmembrane region" description="Helical" evidence="1">
    <location>
        <begin position="14"/>
        <end position="36"/>
    </location>
</feature>
<dbReference type="EMBL" id="AP017378">
    <property type="protein sequence ID" value="BBD09708.1"/>
    <property type="molecule type" value="Genomic_DNA"/>
</dbReference>
<evidence type="ECO:0000313" key="2">
    <source>
        <dbReference type="EMBL" id="BBD09708.1"/>
    </source>
</evidence>
<name>A0A2Z6B2P1_9BACT</name>
<sequence>MPEPLHIPWNKQRLVTQTLLFVLTLSVLGFFCWRLGGWNAGAVAAMVACLSLFLVNVNKLVLVIGRDYALEMGPEGLLVNTTREPQLLPWKDIASCSTAQAPKRRYENLILTLRNGDTLTLAGLYLGPAPQTIKTAMDIWLKDQTHD</sequence>
<protein>
    <recommendedName>
        <fullName evidence="4">PH domain-containing protein</fullName>
    </recommendedName>
</protein>
<gene>
    <name evidence="2" type="ORF">DFE_2982</name>
</gene>
<dbReference type="RefSeq" id="WP_126380732.1">
    <property type="nucleotide sequence ID" value="NZ_AP017378.1"/>
</dbReference>
<reference evidence="2 3" key="1">
    <citation type="journal article" date="2018" name="Sci. Adv.">
        <title>Multi-heme cytochromes provide a pathway for survival in energy-limited environments.</title>
        <authorList>
            <person name="Deng X."/>
            <person name="Dohmae N."/>
            <person name="Nealson K.H."/>
            <person name="Hashimoto K."/>
            <person name="Okamoto A."/>
        </authorList>
    </citation>
    <scope>NUCLEOTIDE SEQUENCE [LARGE SCALE GENOMIC DNA]</scope>
    <source>
        <strain evidence="2 3">IS5</strain>
    </source>
</reference>
<evidence type="ECO:0000313" key="3">
    <source>
        <dbReference type="Proteomes" id="UP000269883"/>
    </source>
</evidence>
<keyword evidence="1" id="KW-0812">Transmembrane</keyword>
<keyword evidence="1" id="KW-1133">Transmembrane helix</keyword>
<feature type="transmembrane region" description="Helical" evidence="1">
    <location>
        <begin position="42"/>
        <end position="62"/>
    </location>
</feature>
<dbReference type="AlphaFoldDB" id="A0A2Z6B2P1"/>
<organism evidence="2 3">
    <name type="scientific">Desulfovibrio ferrophilus</name>
    <dbReference type="NCBI Taxonomy" id="241368"/>
    <lineage>
        <taxon>Bacteria</taxon>
        <taxon>Pseudomonadati</taxon>
        <taxon>Thermodesulfobacteriota</taxon>
        <taxon>Desulfovibrionia</taxon>
        <taxon>Desulfovibrionales</taxon>
        <taxon>Desulfovibrionaceae</taxon>
        <taxon>Desulfovibrio</taxon>
    </lineage>
</organism>
<dbReference type="KEGG" id="dfl:DFE_2982"/>
<evidence type="ECO:0000256" key="1">
    <source>
        <dbReference type="SAM" id="Phobius"/>
    </source>
</evidence>
<keyword evidence="3" id="KW-1185">Reference proteome</keyword>